<dbReference type="InterPro" id="IPR013103">
    <property type="entry name" value="RVT_2"/>
</dbReference>
<dbReference type="SUPFAM" id="SSF56672">
    <property type="entry name" value="DNA/RNA polymerases"/>
    <property type="match status" value="1"/>
</dbReference>
<comment type="caution">
    <text evidence="2">The sequence shown here is derived from an EMBL/GenBank/DDBJ whole genome shotgun (WGS) entry which is preliminary data.</text>
</comment>
<reference evidence="2" key="1">
    <citation type="submission" date="2021-03" db="EMBL/GenBank/DDBJ databases">
        <title>Draft genome sequence of rust myrtle Austropuccinia psidii MF-1, a brazilian biotype.</title>
        <authorList>
            <person name="Quecine M.C."/>
            <person name="Pachon D.M.R."/>
            <person name="Bonatelli M.L."/>
            <person name="Correr F.H."/>
            <person name="Franceschini L.M."/>
            <person name="Leite T.F."/>
            <person name="Margarido G.R.A."/>
            <person name="Almeida C.A."/>
            <person name="Ferrarezi J.A."/>
            <person name="Labate C.A."/>
        </authorList>
    </citation>
    <scope>NUCLEOTIDE SEQUENCE</scope>
    <source>
        <strain evidence="2">MF-1</strain>
    </source>
</reference>
<dbReference type="EMBL" id="AVOT02051508">
    <property type="protein sequence ID" value="MBW0546509.1"/>
    <property type="molecule type" value="Genomic_DNA"/>
</dbReference>
<accession>A0A9Q3FWK6</accession>
<dbReference type="Proteomes" id="UP000765509">
    <property type="component" value="Unassembled WGS sequence"/>
</dbReference>
<evidence type="ECO:0000313" key="2">
    <source>
        <dbReference type="EMBL" id="MBW0546509.1"/>
    </source>
</evidence>
<keyword evidence="3" id="KW-1185">Reference proteome</keyword>
<gene>
    <name evidence="2" type="ORF">O181_086224</name>
</gene>
<evidence type="ECO:0000259" key="1">
    <source>
        <dbReference type="Pfam" id="PF07727"/>
    </source>
</evidence>
<evidence type="ECO:0000313" key="3">
    <source>
        <dbReference type="Proteomes" id="UP000765509"/>
    </source>
</evidence>
<proteinExistence type="predicted"/>
<name>A0A9Q3FWK6_9BASI</name>
<dbReference type="InterPro" id="IPR043502">
    <property type="entry name" value="DNA/RNA_pol_sf"/>
</dbReference>
<dbReference type="OrthoDB" id="3937064at2759"/>
<protein>
    <recommendedName>
        <fullName evidence="1">Reverse transcriptase Ty1/copia-type domain-containing protein</fullName>
    </recommendedName>
</protein>
<sequence>MNAINNKLENMNKLKVWDTIEISEDYKLIETTWVFTIKKNHLNEVTEYKARLCAQGFAQTLGIDVHKTYALTGRLNSLRMLIVFASHSNLKFHKINIKSAFLNAPLSETVYLASPQGLNIDKHKYCLQLKIAIYGLKQAPLAWYTRLKEWLNKSQFHMCKLDPCEFYRLGKHPLWLYIHINNIALFGNNVDQFKKDISS</sequence>
<organism evidence="2 3">
    <name type="scientific">Austropuccinia psidii MF-1</name>
    <dbReference type="NCBI Taxonomy" id="1389203"/>
    <lineage>
        <taxon>Eukaryota</taxon>
        <taxon>Fungi</taxon>
        <taxon>Dikarya</taxon>
        <taxon>Basidiomycota</taxon>
        <taxon>Pucciniomycotina</taxon>
        <taxon>Pucciniomycetes</taxon>
        <taxon>Pucciniales</taxon>
        <taxon>Sphaerophragmiaceae</taxon>
        <taxon>Austropuccinia</taxon>
    </lineage>
</organism>
<feature type="domain" description="Reverse transcriptase Ty1/copia-type" evidence="1">
    <location>
        <begin position="15"/>
        <end position="193"/>
    </location>
</feature>
<dbReference type="Pfam" id="PF07727">
    <property type="entry name" value="RVT_2"/>
    <property type="match status" value="1"/>
</dbReference>
<dbReference type="AlphaFoldDB" id="A0A9Q3FWK6"/>